<keyword evidence="8" id="KW-1185">Reference proteome</keyword>
<evidence type="ECO:0000256" key="4">
    <source>
        <dbReference type="ARBA" id="ARBA00023242"/>
    </source>
</evidence>
<name>A0A210Q0G4_MIZYE</name>
<gene>
    <name evidence="7" type="ORF">KP79_PYT22554</name>
</gene>
<dbReference type="Proteomes" id="UP000242188">
    <property type="component" value="Unassembled WGS sequence"/>
</dbReference>
<feature type="coiled-coil region" evidence="5">
    <location>
        <begin position="228"/>
        <end position="256"/>
    </location>
</feature>
<feature type="region of interest" description="Disordered" evidence="6">
    <location>
        <begin position="591"/>
        <end position="632"/>
    </location>
</feature>
<feature type="compositionally biased region" description="Low complexity" evidence="6">
    <location>
        <begin position="481"/>
        <end position="495"/>
    </location>
</feature>
<dbReference type="Pfam" id="PF05997">
    <property type="entry name" value="Nop52"/>
    <property type="match status" value="1"/>
</dbReference>
<keyword evidence="3" id="KW-0698">rRNA processing</keyword>
<keyword evidence="4" id="KW-0539">Nucleus</keyword>
<evidence type="ECO:0000313" key="7">
    <source>
        <dbReference type="EMBL" id="OWF42212.1"/>
    </source>
</evidence>
<dbReference type="EMBL" id="NEDP02005307">
    <property type="protein sequence ID" value="OWF42212.1"/>
    <property type="molecule type" value="Genomic_DNA"/>
</dbReference>
<feature type="compositionally biased region" description="Basic and acidic residues" evidence="6">
    <location>
        <begin position="370"/>
        <end position="382"/>
    </location>
</feature>
<feature type="region of interest" description="Disordered" evidence="6">
    <location>
        <begin position="651"/>
        <end position="699"/>
    </location>
</feature>
<feature type="region of interest" description="Disordered" evidence="6">
    <location>
        <begin position="315"/>
        <end position="543"/>
    </location>
</feature>
<feature type="compositionally biased region" description="Basic and acidic residues" evidence="6">
    <location>
        <begin position="603"/>
        <end position="613"/>
    </location>
</feature>
<dbReference type="InterPro" id="IPR010301">
    <property type="entry name" value="RRP1"/>
</dbReference>
<keyword evidence="5" id="KW-0175">Coiled coil</keyword>
<dbReference type="GO" id="GO:0030688">
    <property type="term" value="C:preribosome, small subunit precursor"/>
    <property type="evidence" value="ECO:0007669"/>
    <property type="project" value="InterPro"/>
</dbReference>
<dbReference type="PANTHER" id="PTHR13026">
    <property type="entry name" value="NNP-1 PROTEIN NOVEL NUCLEAR PROTEIN 1 NOP52"/>
    <property type="match status" value="1"/>
</dbReference>
<accession>A0A210Q0G4</accession>
<comment type="subcellular location">
    <subcellularLocation>
        <location evidence="1">Nucleus</location>
    </subcellularLocation>
</comment>
<dbReference type="GO" id="GO:0005634">
    <property type="term" value="C:nucleus"/>
    <property type="evidence" value="ECO:0007669"/>
    <property type="project" value="UniProtKB-SubCell"/>
</dbReference>
<dbReference type="GO" id="GO:0006364">
    <property type="term" value="P:rRNA processing"/>
    <property type="evidence" value="ECO:0007669"/>
    <property type="project" value="UniProtKB-KW"/>
</dbReference>
<evidence type="ECO:0000313" key="8">
    <source>
        <dbReference type="Proteomes" id="UP000242188"/>
    </source>
</evidence>
<evidence type="ECO:0000256" key="6">
    <source>
        <dbReference type="SAM" id="MobiDB-lite"/>
    </source>
</evidence>
<feature type="compositionally biased region" description="Basic residues" evidence="6">
    <location>
        <begin position="319"/>
        <end position="335"/>
    </location>
</feature>
<evidence type="ECO:0000256" key="3">
    <source>
        <dbReference type="ARBA" id="ARBA00022552"/>
    </source>
</evidence>
<protein>
    <submittedName>
        <fullName evidence="7">Ribosomal RNA processing protein 1-like B</fullName>
    </submittedName>
</protein>
<evidence type="ECO:0000256" key="5">
    <source>
        <dbReference type="SAM" id="Coils"/>
    </source>
</evidence>
<organism evidence="7 8">
    <name type="scientific">Mizuhopecten yessoensis</name>
    <name type="common">Japanese scallop</name>
    <name type="synonym">Patinopecten yessoensis</name>
    <dbReference type="NCBI Taxonomy" id="6573"/>
    <lineage>
        <taxon>Eukaryota</taxon>
        <taxon>Metazoa</taxon>
        <taxon>Spiralia</taxon>
        <taxon>Lophotrochozoa</taxon>
        <taxon>Mollusca</taxon>
        <taxon>Bivalvia</taxon>
        <taxon>Autobranchia</taxon>
        <taxon>Pteriomorphia</taxon>
        <taxon>Pectinida</taxon>
        <taxon>Pectinoidea</taxon>
        <taxon>Pectinidae</taxon>
        <taxon>Mizuhopecten</taxon>
    </lineage>
</organism>
<proteinExistence type="inferred from homology"/>
<comment type="caution">
    <text evidence="7">The sequence shown here is derived from an EMBL/GenBank/DDBJ whole genome shotgun (WGS) entry which is preliminary data.</text>
</comment>
<evidence type="ECO:0000256" key="1">
    <source>
        <dbReference type="ARBA" id="ARBA00004123"/>
    </source>
</evidence>
<dbReference type="AlphaFoldDB" id="A0A210Q0G4"/>
<sequence length="699" mass="79678">MGEMATILDRNDSAEIHFAQRLASNHKPIRDRALKKMRKWLEAKSSSHEDAFSECDFVKIWKGLHYCLWMQDKPLLQEELTERITQMVHVFGTVECSLLFVKVFFQTEAREWDVLDKWRVDKFMTLVRRMLHQTLLFLKNKKWQRNVLTEFTNILSSSVMSPDNEQIPQGLRIHLADIYLSELEIVGAEQLSVEQVLAFLEPFFQYLPTAVNSDVMKRVIASVFEVILKQTLDDAMEAAKKLIEKEEEEESEVDLDDLDMPIRLQYDYSVIADRLFQLGSGKLCRTRNRTIIYDWVQKFRDLDEGAITRDEDIAPGISKRLRQKRKKRPKKRKGKSSADSNNSEEDEEGEVTPNKKWKSEDVIINTDKSGGGEKTKKQRTDEMFLNESTLSANVLRMNNKGETNNNNKKKKNKKEQITSEKISTDTADSSSNLNESQIDNSTYKLHSGKKKKKVADIEGDVMSQVTSAGSRTKKKRAKQWSVSDQPTPTDTSTPSLFNEPSGLDMEESVQSLTKVKTRKVKKGDVGAGNSKVQMTSAKDTTDKEAGTLLQKEVEIWIPNKKYKGKIKAPLSEQKSAGSQFAKFDVGLSTPPAFLRKASAKSTPKSDKKRKDPETESPTLSTPGSMKRVSFNMNKNQAKEFYKKTLIESQEEAFNPSRTPDQGILKFTPESTTRSKVKAAKNKETSTPRSSKRPRATDFF</sequence>
<reference evidence="7 8" key="1">
    <citation type="journal article" date="2017" name="Nat. Ecol. Evol.">
        <title>Scallop genome provides insights into evolution of bilaterian karyotype and development.</title>
        <authorList>
            <person name="Wang S."/>
            <person name="Zhang J."/>
            <person name="Jiao W."/>
            <person name="Li J."/>
            <person name="Xun X."/>
            <person name="Sun Y."/>
            <person name="Guo X."/>
            <person name="Huan P."/>
            <person name="Dong B."/>
            <person name="Zhang L."/>
            <person name="Hu X."/>
            <person name="Sun X."/>
            <person name="Wang J."/>
            <person name="Zhao C."/>
            <person name="Wang Y."/>
            <person name="Wang D."/>
            <person name="Huang X."/>
            <person name="Wang R."/>
            <person name="Lv J."/>
            <person name="Li Y."/>
            <person name="Zhang Z."/>
            <person name="Liu B."/>
            <person name="Lu W."/>
            <person name="Hui Y."/>
            <person name="Liang J."/>
            <person name="Zhou Z."/>
            <person name="Hou R."/>
            <person name="Li X."/>
            <person name="Liu Y."/>
            <person name="Li H."/>
            <person name="Ning X."/>
            <person name="Lin Y."/>
            <person name="Zhao L."/>
            <person name="Xing Q."/>
            <person name="Dou J."/>
            <person name="Li Y."/>
            <person name="Mao J."/>
            <person name="Guo H."/>
            <person name="Dou H."/>
            <person name="Li T."/>
            <person name="Mu C."/>
            <person name="Jiang W."/>
            <person name="Fu Q."/>
            <person name="Fu X."/>
            <person name="Miao Y."/>
            <person name="Liu J."/>
            <person name="Yu Q."/>
            <person name="Li R."/>
            <person name="Liao H."/>
            <person name="Li X."/>
            <person name="Kong Y."/>
            <person name="Jiang Z."/>
            <person name="Chourrout D."/>
            <person name="Li R."/>
            <person name="Bao Z."/>
        </authorList>
    </citation>
    <scope>NUCLEOTIDE SEQUENCE [LARGE SCALE GENOMIC DNA]</scope>
    <source>
        <strain evidence="7 8">PY_sf001</strain>
    </source>
</reference>
<dbReference type="PANTHER" id="PTHR13026:SF0">
    <property type="entry name" value="RIBOSOMAL RNA PROCESSING 1B"/>
    <property type="match status" value="1"/>
</dbReference>
<dbReference type="STRING" id="6573.A0A210Q0G4"/>
<feature type="compositionally biased region" description="Polar residues" evidence="6">
    <location>
        <begin position="419"/>
        <end position="444"/>
    </location>
</feature>
<comment type="similarity">
    <text evidence="2">Belongs to the RRP1 family.</text>
</comment>
<evidence type="ECO:0000256" key="2">
    <source>
        <dbReference type="ARBA" id="ARBA00006374"/>
    </source>
</evidence>
<dbReference type="OrthoDB" id="2019504at2759"/>